<gene>
    <name evidence="2" type="ORF">RMONA_02080</name>
</gene>
<reference evidence="2 3" key="1">
    <citation type="submission" date="2015-01" db="EMBL/GenBank/DDBJ databases">
        <title>Draft genome sequence of Rickettsia monacensis strain IrR/Munich.</title>
        <authorList>
            <person name="Felsheim R.F."/>
            <person name="Johnson S.L."/>
            <person name="Kurtti T.J."/>
            <person name="Munderloh U.G."/>
        </authorList>
    </citation>
    <scope>NUCLEOTIDE SEQUENCE [LARGE SCALE GENOMIC DNA]</scope>
    <source>
        <strain evidence="2 3">IrR/Munich</strain>
    </source>
</reference>
<proteinExistence type="predicted"/>
<dbReference type="AlphaFoldDB" id="A0A0B7J1M4"/>
<sequence length="48" mass="5538">MKKAIIFCWLFLSSISCTFAVDCNNALTQGDMHYCADEEYKKVDKELN</sequence>
<dbReference type="PROSITE" id="PS51257">
    <property type="entry name" value="PROKAR_LIPOPROTEIN"/>
    <property type="match status" value="1"/>
</dbReference>
<reference evidence="3" key="2">
    <citation type="submission" date="2015-01" db="EMBL/GenBank/DDBJ databases">
        <authorList>
            <person name="Felsheim R."/>
        </authorList>
    </citation>
    <scope>NUCLEOTIDE SEQUENCE [LARGE SCALE GENOMIC DNA]</scope>
    <source>
        <strain evidence="3">IrR/Munich</strain>
    </source>
</reference>
<dbReference type="RefSeq" id="WP_023507371.1">
    <property type="nucleotide sequence ID" value="NZ_LN794217.1"/>
</dbReference>
<evidence type="ECO:0008006" key="4">
    <source>
        <dbReference type="Google" id="ProtNLM"/>
    </source>
</evidence>
<dbReference type="EMBL" id="LN794217">
    <property type="protein sequence ID" value="CEO16825.1"/>
    <property type="molecule type" value="Genomic_DNA"/>
</dbReference>
<evidence type="ECO:0000313" key="3">
    <source>
        <dbReference type="Proteomes" id="UP000018149"/>
    </source>
</evidence>
<accession>A0A0B7J1M4</accession>
<dbReference type="Proteomes" id="UP000018149">
    <property type="component" value="Chromosome I"/>
</dbReference>
<dbReference type="STRING" id="109232.RMONA_02080"/>
<dbReference type="KEGG" id="rmc:RMONA_02080"/>
<feature type="signal peptide" evidence="1">
    <location>
        <begin position="1"/>
        <end position="20"/>
    </location>
</feature>
<feature type="chain" id="PRO_5002117157" description="Lipoprotein" evidence="1">
    <location>
        <begin position="21"/>
        <end position="48"/>
    </location>
</feature>
<dbReference type="Gene3D" id="1.20.1270.180">
    <property type="match status" value="1"/>
</dbReference>
<name>A0A0B7J1M4_9RICK</name>
<protein>
    <recommendedName>
        <fullName evidence="4">Lipoprotein</fullName>
    </recommendedName>
</protein>
<keyword evidence="3" id="KW-1185">Reference proteome</keyword>
<keyword evidence="1" id="KW-0732">Signal</keyword>
<evidence type="ECO:0000256" key="1">
    <source>
        <dbReference type="SAM" id="SignalP"/>
    </source>
</evidence>
<dbReference type="HOGENOM" id="CLU_3157270_0_0_5"/>
<evidence type="ECO:0000313" key="2">
    <source>
        <dbReference type="EMBL" id="CEO16825.1"/>
    </source>
</evidence>
<organism evidence="2 3">
    <name type="scientific">Rickettsia monacensis</name>
    <dbReference type="NCBI Taxonomy" id="109232"/>
    <lineage>
        <taxon>Bacteria</taxon>
        <taxon>Pseudomonadati</taxon>
        <taxon>Pseudomonadota</taxon>
        <taxon>Alphaproteobacteria</taxon>
        <taxon>Rickettsiales</taxon>
        <taxon>Rickettsiaceae</taxon>
        <taxon>Rickettsieae</taxon>
        <taxon>Rickettsia</taxon>
        <taxon>spotted fever group</taxon>
    </lineage>
</organism>